<dbReference type="EMBL" id="JAPDRN010000033">
    <property type="protein sequence ID" value="KAJ9635583.1"/>
    <property type="molecule type" value="Genomic_DNA"/>
</dbReference>
<evidence type="ECO:0000256" key="1">
    <source>
        <dbReference type="SAM" id="MobiDB-lite"/>
    </source>
</evidence>
<name>A0AA38Y527_9EURO</name>
<feature type="compositionally biased region" description="Basic and acidic residues" evidence="1">
    <location>
        <begin position="259"/>
        <end position="268"/>
    </location>
</feature>
<organism evidence="2 3">
    <name type="scientific">Knufia peltigerae</name>
    <dbReference type="NCBI Taxonomy" id="1002370"/>
    <lineage>
        <taxon>Eukaryota</taxon>
        <taxon>Fungi</taxon>
        <taxon>Dikarya</taxon>
        <taxon>Ascomycota</taxon>
        <taxon>Pezizomycotina</taxon>
        <taxon>Eurotiomycetes</taxon>
        <taxon>Chaetothyriomycetidae</taxon>
        <taxon>Chaetothyriales</taxon>
        <taxon>Trichomeriaceae</taxon>
        <taxon>Knufia</taxon>
    </lineage>
</organism>
<dbReference type="AlphaFoldDB" id="A0AA38Y527"/>
<feature type="compositionally biased region" description="Low complexity" evidence="1">
    <location>
        <begin position="39"/>
        <end position="49"/>
    </location>
</feature>
<gene>
    <name evidence="2" type="ORF">H2204_005757</name>
</gene>
<comment type="caution">
    <text evidence="2">The sequence shown here is derived from an EMBL/GenBank/DDBJ whole genome shotgun (WGS) entry which is preliminary data.</text>
</comment>
<feature type="compositionally biased region" description="Low complexity" evidence="1">
    <location>
        <begin position="62"/>
        <end position="71"/>
    </location>
</feature>
<dbReference type="Proteomes" id="UP001172681">
    <property type="component" value="Unassembled WGS sequence"/>
</dbReference>
<feature type="compositionally biased region" description="Low complexity" evidence="1">
    <location>
        <begin position="127"/>
        <end position="136"/>
    </location>
</feature>
<feature type="region of interest" description="Disordered" evidence="1">
    <location>
        <begin position="26"/>
        <end position="110"/>
    </location>
</feature>
<evidence type="ECO:0000313" key="2">
    <source>
        <dbReference type="EMBL" id="KAJ9635583.1"/>
    </source>
</evidence>
<accession>A0AA38Y527</accession>
<sequence>MSHTGSSKREAGPPICAFLHVPLYAAHSSSSTSPPPSSPTSLRPLSPRSYQSHPIAIKDLPDSSYLLSGPGLSPPPPIRFRVLGSPPSISSSVHQHKRARSAPKSLGSSVLGSSSNPYYYCSSGGANRKSSNSSNHNRTKSAPELTTTPPNPNPKTSPQEDAIQLCDRDHCDHPVRGAGDSGLCHLCGPEPSQSLRQEGKGTGRRRGMNNTRTLRQQKVRFKLDDDDDDVENDPNPPPPPQAEAEEEEEGERSISGLLRFEDERDSWF</sequence>
<protein>
    <submittedName>
        <fullName evidence="2">Uncharacterized protein</fullName>
    </submittedName>
</protein>
<proteinExistence type="predicted"/>
<evidence type="ECO:0000313" key="3">
    <source>
        <dbReference type="Proteomes" id="UP001172681"/>
    </source>
</evidence>
<feature type="region of interest" description="Disordered" evidence="1">
    <location>
        <begin position="125"/>
        <end position="160"/>
    </location>
</feature>
<feature type="region of interest" description="Disordered" evidence="1">
    <location>
        <begin position="190"/>
        <end position="268"/>
    </location>
</feature>
<keyword evidence="3" id="KW-1185">Reference proteome</keyword>
<reference evidence="2" key="1">
    <citation type="submission" date="2022-10" db="EMBL/GenBank/DDBJ databases">
        <title>Culturing micro-colonial fungi from biological soil crusts in the Mojave desert and describing Neophaeococcomyces mojavensis, and introducing the new genera and species Taxawa tesnikishii.</title>
        <authorList>
            <person name="Kurbessoian T."/>
            <person name="Stajich J.E."/>
        </authorList>
    </citation>
    <scope>NUCLEOTIDE SEQUENCE</scope>
    <source>
        <strain evidence="2">TK_35</strain>
    </source>
</reference>